<dbReference type="Proteomes" id="UP000002280">
    <property type="component" value="Chromosome 4"/>
</dbReference>
<protein>
    <recommendedName>
        <fullName evidence="4">Protein phosphatase 1 regulatory subunit 14</fullName>
    </recommendedName>
</protein>
<dbReference type="SUPFAM" id="SSF81790">
    <property type="entry name" value="Myosin phosphatase inhibitor 17kDa protein, CPI-17"/>
    <property type="match status" value="1"/>
</dbReference>
<evidence type="ECO:0000313" key="7">
    <source>
        <dbReference type="Proteomes" id="UP000002280"/>
    </source>
</evidence>
<evidence type="ECO:0000313" key="6">
    <source>
        <dbReference type="Ensembl" id="ENSMODP00000031707.2"/>
    </source>
</evidence>
<reference evidence="6" key="2">
    <citation type="submission" date="2025-08" db="UniProtKB">
        <authorList>
            <consortium name="Ensembl"/>
        </authorList>
    </citation>
    <scope>IDENTIFICATION</scope>
</reference>
<evidence type="ECO:0000256" key="5">
    <source>
        <dbReference type="SAM" id="MobiDB-lite"/>
    </source>
</evidence>
<dbReference type="Gene3D" id="1.10.150.220">
    <property type="entry name" value="CPI-17"/>
    <property type="match status" value="1"/>
</dbReference>
<feature type="compositionally biased region" description="Polar residues" evidence="5">
    <location>
        <begin position="75"/>
        <end position="84"/>
    </location>
</feature>
<dbReference type="AlphaFoldDB" id="F6SCU8"/>
<dbReference type="InterPro" id="IPR008025">
    <property type="entry name" value="CPI-17"/>
</dbReference>
<comment type="similarity">
    <text evidence="1 4">Belongs to the PP1 inhibitor family.</text>
</comment>
<dbReference type="eggNOG" id="ENOG502S2I4">
    <property type="taxonomic scope" value="Eukaryota"/>
</dbReference>
<dbReference type="Ensembl" id="ENSMODT00000033280.2">
    <property type="protein sequence ID" value="ENSMODP00000031707.2"/>
    <property type="gene ID" value="ENSMODG00000023798.2"/>
</dbReference>
<dbReference type="GeneTree" id="ENSGT00960000190975"/>
<feature type="region of interest" description="Disordered" evidence="5">
    <location>
        <begin position="52"/>
        <end position="84"/>
    </location>
</feature>
<evidence type="ECO:0000256" key="1">
    <source>
        <dbReference type="ARBA" id="ARBA00005483"/>
    </source>
</evidence>
<sequence>MPDEVNIDELLELESEEERSKKIQSFLLLPPPSLPPFIQDFARELLLKLRGLHKQPGVPRGSPSDDSDGGGMSPVQDQARTAPR</sequence>
<proteinExistence type="inferred from homology"/>
<evidence type="ECO:0000256" key="4">
    <source>
        <dbReference type="RuleBase" id="RU369059"/>
    </source>
</evidence>
<reference evidence="6" key="3">
    <citation type="submission" date="2025-09" db="UniProtKB">
        <authorList>
            <consortium name="Ensembl"/>
        </authorList>
    </citation>
    <scope>IDENTIFICATION</scope>
</reference>
<dbReference type="Bgee" id="ENSMODG00000023798">
    <property type="expression patterns" value="Expressed in lung and 21 other cell types or tissues"/>
</dbReference>
<keyword evidence="2 4" id="KW-0597">Phosphoprotein</keyword>
<comment type="subcellular location">
    <subcellularLocation>
        <location evidence="4">Cytoplasm</location>
    </subcellularLocation>
</comment>
<dbReference type="InParanoid" id="F6SCU8"/>
<dbReference type="STRING" id="13616.ENSMODP00000031707"/>
<accession>F6SCU8</accession>
<dbReference type="HOGENOM" id="CLU_114155_2_1_1"/>
<evidence type="ECO:0000256" key="3">
    <source>
        <dbReference type="ARBA" id="ARBA00023272"/>
    </source>
</evidence>
<dbReference type="InterPro" id="IPR036658">
    <property type="entry name" value="CPI-17_sf"/>
</dbReference>
<dbReference type="FunCoup" id="F6SCU8">
    <property type="interactions" value="454"/>
</dbReference>
<dbReference type="GO" id="GO:0004864">
    <property type="term" value="F:protein phosphatase inhibitor activity"/>
    <property type="evidence" value="ECO:0007669"/>
    <property type="project" value="UniProtKB-UniRule"/>
</dbReference>
<evidence type="ECO:0000256" key="2">
    <source>
        <dbReference type="ARBA" id="ARBA00022553"/>
    </source>
</evidence>
<keyword evidence="7" id="KW-1185">Reference proteome</keyword>
<reference evidence="6 7" key="1">
    <citation type="journal article" date="2007" name="Nature">
        <title>Genome of the marsupial Monodelphis domestica reveals innovation in non-coding sequences.</title>
        <authorList>
            <person name="Mikkelsen T.S."/>
            <person name="Wakefield M.J."/>
            <person name="Aken B."/>
            <person name="Amemiya C.T."/>
            <person name="Chang J.L."/>
            <person name="Duke S."/>
            <person name="Garber M."/>
            <person name="Gentles A.J."/>
            <person name="Goodstadt L."/>
            <person name="Heger A."/>
            <person name="Jurka J."/>
            <person name="Kamal M."/>
            <person name="Mauceli E."/>
            <person name="Searle S.M."/>
            <person name="Sharpe T."/>
            <person name="Baker M.L."/>
            <person name="Batzer M.A."/>
            <person name="Benos P.V."/>
            <person name="Belov K."/>
            <person name="Clamp M."/>
            <person name="Cook A."/>
            <person name="Cuff J."/>
            <person name="Das R."/>
            <person name="Davidow L."/>
            <person name="Deakin J.E."/>
            <person name="Fazzari M.J."/>
            <person name="Glass J.L."/>
            <person name="Grabherr M."/>
            <person name="Greally J.M."/>
            <person name="Gu W."/>
            <person name="Hore T.A."/>
            <person name="Huttley G.A."/>
            <person name="Kleber M."/>
            <person name="Jirtle R.L."/>
            <person name="Koina E."/>
            <person name="Lee J.T."/>
            <person name="Mahony S."/>
            <person name="Marra M.A."/>
            <person name="Miller R.D."/>
            <person name="Nicholls R.D."/>
            <person name="Oda M."/>
            <person name="Papenfuss A.T."/>
            <person name="Parra Z.E."/>
            <person name="Pollock D.D."/>
            <person name="Ray D.A."/>
            <person name="Schein J.E."/>
            <person name="Speed T.P."/>
            <person name="Thompson K."/>
            <person name="VandeBerg J.L."/>
            <person name="Wade C.M."/>
            <person name="Walker J.A."/>
            <person name="Waters P.D."/>
            <person name="Webber C."/>
            <person name="Weidman J.R."/>
            <person name="Xie X."/>
            <person name="Zody M.C."/>
            <person name="Baldwin J."/>
            <person name="Abdouelleil A."/>
            <person name="Abdulkadir J."/>
            <person name="Abebe A."/>
            <person name="Abera B."/>
            <person name="Abreu J."/>
            <person name="Acer S.C."/>
            <person name="Aftuck L."/>
            <person name="Alexander A."/>
            <person name="An P."/>
            <person name="Anderson E."/>
            <person name="Anderson S."/>
            <person name="Arachi H."/>
            <person name="Azer M."/>
            <person name="Bachantsang P."/>
            <person name="Barry A."/>
            <person name="Bayul T."/>
            <person name="Berlin A."/>
            <person name="Bessette D."/>
            <person name="Bloom T."/>
            <person name="Bloom T."/>
            <person name="Boguslavskiy L."/>
            <person name="Bonnet C."/>
            <person name="Boukhgalter B."/>
            <person name="Bourzgui I."/>
            <person name="Brown A."/>
            <person name="Cahill P."/>
            <person name="Channer S."/>
            <person name="Cheshatsang Y."/>
            <person name="Chuda L."/>
            <person name="Citroen M."/>
            <person name="Collymore A."/>
            <person name="Cooke P."/>
            <person name="Costello M."/>
            <person name="D'Aco K."/>
            <person name="Daza R."/>
            <person name="De Haan G."/>
            <person name="DeGray S."/>
            <person name="DeMaso C."/>
            <person name="Dhargay N."/>
            <person name="Dooley K."/>
            <person name="Dooley E."/>
            <person name="Doricent M."/>
            <person name="Dorje P."/>
            <person name="Dorjee K."/>
            <person name="Dupes A."/>
            <person name="Elong R."/>
            <person name="Falk J."/>
            <person name="Farina A."/>
            <person name="Faro S."/>
            <person name="Ferguson D."/>
            <person name="Fisher S."/>
            <person name="Foley C.D."/>
            <person name="Franke A."/>
            <person name="Friedrich D."/>
            <person name="Gadbois L."/>
            <person name="Gearin G."/>
            <person name="Gearin C.R."/>
            <person name="Giannoukos G."/>
            <person name="Goode T."/>
            <person name="Graham J."/>
            <person name="Grandbois E."/>
            <person name="Grewal S."/>
            <person name="Gyaltsen K."/>
            <person name="Hafez N."/>
            <person name="Hagos B."/>
            <person name="Hall J."/>
            <person name="Henson C."/>
            <person name="Hollinger A."/>
            <person name="Honan T."/>
            <person name="Huard M.D."/>
            <person name="Hughes L."/>
            <person name="Hurhula B."/>
            <person name="Husby M.E."/>
            <person name="Kamat A."/>
            <person name="Kanga B."/>
            <person name="Kashin S."/>
            <person name="Khazanovich D."/>
            <person name="Kisner P."/>
            <person name="Lance K."/>
            <person name="Lara M."/>
            <person name="Lee W."/>
            <person name="Lennon N."/>
            <person name="Letendre F."/>
            <person name="LeVine R."/>
            <person name="Lipovsky A."/>
            <person name="Liu X."/>
            <person name="Liu J."/>
            <person name="Liu S."/>
            <person name="Lokyitsang T."/>
            <person name="Lokyitsang Y."/>
            <person name="Lubonja R."/>
            <person name="Lui A."/>
            <person name="MacDonald P."/>
            <person name="Magnisalis V."/>
            <person name="Maru K."/>
            <person name="Matthews C."/>
            <person name="McCusker W."/>
            <person name="McDonough S."/>
            <person name="Mehta T."/>
            <person name="Meldrim J."/>
            <person name="Meneus L."/>
            <person name="Mihai O."/>
            <person name="Mihalev A."/>
            <person name="Mihova T."/>
            <person name="Mittelman R."/>
            <person name="Mlenga V."/>
            <person name="Montmayeur A."/>
            <person name="Mulrain L."/>
            <person name="Navidi A."/>
            <person name="Naylor J."/>
            <person name="Negash T."/>
            <person name="Nguyen T."/>
            <person name="Nguyen N."/>
            <person name="Nicol R."/>
            <person name="Norbu C."/>
            <person name="Norbu N."/>
            <person name="Novod N."/>
            <person name="O'Neill B."/>
            <person name="Osman S."/>
            <person name="Markiewicz E."/>
            <person name="Oyono O.L."/>
            <person name="Patti C."/>
            <person name="Phunkhang P."/>
            <person name="Pierre F."/>
            <person name="Priest M."/>
            <person name="Raghuraman S."/>
            <person name="Rege F."/>
            <person name="Reyes R."/>
            <person name="Rise C."/>
            <person name="Rogov P."/>
            <person name="Ross K."/>
            <person name="Ryan E."/>
            <person name="Settipalli S."/>
            <person name="Shea T."/>
            <person name="Sherpa N."/>
            <person name="Shi L."/>
            <person name="Shih D."/>
            <person name="Sparrow T."/>
            <person name="Spaulding J."/>
            <person name="Stalker J."/>
            <person name="Stange-Thomann N."/>
            <person name="Stavropoulos S."/>
            <person name="Stone C."/>
            <person name="Strader C."/>
            <person name="Tesfaye S."/>
            <person name="Thomson T."/>
            <person name="Thoulutsang Y."/>
            <person name="Thoulutsang D."/>
            <person name="Topham K."/>
            <person name="Topping I."/>
            <person name="Tsamla T."/>
            <person name="Vassiliev H."/>
            <person name="Vo A."/>
            <person name="Wangchuk T."/>
            <person name="Wangdi T."/>
            <person name="Weiand M."/>
            <person name="Wilkinson J."/>
            <person name="Wilson A."/>
            <person name="Yadav S."/>
            <person name="Young G."/>
            <person name="Yu Q."/>
            <person name="Zembek L."/>
            <person name="Zhong D."/>
            <person name="Zimmer A."/>
            <person name="Zwirko Z."/>
            <person name="Jaffe D.B."/>
            <person name="Alvarez P."/>
            <person name="Brockman W."/>
            <person name="Butler J."/>
            <person name="Chin C."/>
            <person name="Gnerre S."/>
            <person name="MacCallum I."/>
            <person name="Graves J.A."/>
            <person name="Ponting C.P."/>
            <person name="Breen M."/>
            <person name="Samollow P.B."/>
            <person name="Lander E.S."/>
            <person name="Lindblad-Toh K."/>
        </authorList>
    </citation>
    <scope>NUCLEOTIDE SEQUENCE [LARGE SCALE GENOMIC DNA]</scope>
</reference>
<comment type="function">
    <text evidence="4">Inhibitor of PPP1CA.</text>
</comment>
<keyword evidence="3 4" id="KW-0650">Protein phosphatase inhibitor</keyword>
<name>F6SCU8_MONDO</name>
<dbReference type="OMA" id="CKSPTED"/>
<keyword evidence="4" id="KW-0963">Cytoplasm</keyword>
<dbReference type="GO" id="GO:0005737">
    <property type="term" value="C:cytoplasm"/>
    <property type="evidence" value="ECO:0007669"/>
    <property type="project" value="UniProtKB-SubCell"/>
</dbReference>
<dbReference type="Pfam" id="PF05361">
    <property type="entry name" value="PP1_inhibitor"/>
    <property type="match status" value="1"/>
</dbReference>
<organism evidence="6 7">
    <name type="scientific">Monodelphis domestica</name>
    <name type="common">Gray short-tailed opossum</name>
    <dbReference type="NCBI Taxonomy" id="13616"/>
    <lineage>
        <taxon>Eukaryota</taxon>
        <taxon>Metazoa</taxon>
        <taxon>Chordata</taxon>
        <taxon>Craniata</taxon>
        <taxon>Vertebrata</taxon>
        <taxon>Euteleostomi</taxon>
        <taxon>Mammalia</taxon>
        <taxon>Metatheria</taxon>
        <taxon>Didelphimorphia</taxon>
        <taxon>Didelphidae</taxon>
        <taxon>Monodelphis</taxon>
    </lineage>
</organism>